<dbReference type="GO" id="GO:0030313">
    <property type="term" value="C:cell envelope"/>
    <property type="evidence" value="ECO:0007669"/>
    <property type="project" value="UniProtKB-SubCell"/>
</dbReference>
<dbReference type="Gene3D" id="2.40.50.100">
    <property type="match status" value="1"/>
</dbReference>
<feature type="coiled-coil region" evidence="3">
    <location>
        <begin position="216"/>
        <end position="250"/>
    </location>
</feature>
<dbReference type="AlphaFoldDB" id="A0A1H8XR64"/>
<comment type="subcellular location">
    <subcellularLocation>
        <location evidence="1">Cell envelope</location>
    </subcellularLocation>
</comment>
<keyword evidence="2 3" id="KW-0175">Coiled coil</keyword>
<dbReference type="RefSeq" id="WP_091750751.1">
    <property type="nucleotide sequence ID" value="NZ_FODY01000028.1"/>
</dbReference>
<keyword evidence="5" id="KW-1185">Reference proteome</keyword>
<evidence type="ECO:0000313" key="5">
    <source>
        <dbReference type="Proteomes" id="UP000198847"/>
    </source>
</evidence>
<sequence>MDVKKKTVRIGLGFLALFFAGGLLLAFKGHDAVSVAAEKKGGILTAEQAKLAFENIGGRLITEQVKESQEVKKGDVLMVLDSTDVDLAIEKLQAQIKQMDARINQASGDITIGYAKTDTAQTQTYRQIEQQKMALDAANAAYHNQQLTFDRKKSLAASGAISQAEMDSAQAALDMATANMGQQQRLLEKMLAGSNAGAREQILTSGTADAIYLPEIDQQRQTLANSRHGVEELLQERQNLLVQLKELQVKKGRLTLRAPEDGKILKVIAKQGEMVAPNAPVILLESKRYYYDIYLDERQAAALQVGGKLTGTSVATAAEVPGTIRFITAAPGFADLKMSREKGQADLAAFQVRIYIEPEANVLPGMTVEVKQDALS</sequence>
<dbReference type="Gene3D" id="1.10.287.470">
    <property type="entry name" value="Helix hairpin bin"/>
    <property type="match status" value="2"/>
</dbReference>
<dbReference type="PANTHER" id="PTHR32347:SF29">
    <property type="entry name" value="UPF0194 MEMBRANE PROTEIN YBHG"/>
    <property type="match status" value="1"/>
</dbReference>
<dbReference type="Proteomes" id="UP000198847">
    <property type="component" value="Unassembled WGS sequence"/>
</dbReference>
<proteinExistence type="predicted"/>
<evidence type="ECO:0000313" key="4">
    <source>
        <dbReference type="EMBL" id="SEP42385.1"/>
    </source>
</evidence>
<dbReference type="OrthoDB" id="1634554at2"/>
<dbReference type="STRING" id="112903.SAMN04490178_1285"/>
<protein>
    <submittedName>
        <fullName evidence="4">HlyD family secretion protein</fullName>
    </submittedName>
</protein>
<reference evidence="4 5" key="1">
    <citation type="submission" date="2016-10" db="EMBL/GenBank/DDBJ databases">
        <authorList>
            <person name="de Groot N.N."/>
        </authorList>
    </citation>
    <scope>NUCLEOTIDE SEQUENCE [LARGE SCALE GENOMIC DNA]</scope>
    <source>
        <strain evidence="4 5">DSM 13305</strain>
    </source>
</reference>
<dbReference type="EMBL" id="FODY01000028">
    <property type="protein sequence ID" value="SEP42385.1"/>
    <property type="molecule type" value="Genomic_DNA"/>
</dbReference>
<accession>A0A1H8XR64</accession>
<evidence type="ECO:0000256" key="1">
    <source>
        <dbReference type="ARBA" id="ARBA00004196"/>
    </source>
</evidence>
<dbReference type="Gene3D" id="2.40.30.170">
    <property type="match status" value="1"/>
</dbReference>
<evidence type="ECO:0000256" key="3">
    <source>
        <dbReference type="SAM" id="Coils"/>
    </source>
</evidence>
<organism evidence="4 5">
    <name type="scientific">Propionispora vibrioides</name>
    <dbReference type="NCBI Taxonomy" id="112903"/>
    <lineage>
        <taxon>Bacteria</taxon>
        <taxon>Bacillati</taxon>
        <taxon>Bacillota</taxon>
        <taxon>Negativicutes</taxon>
        <taxon>Selenomonadales</taxon>
        <taxon>Sporomusaceae</taxon>
        <taxon>Propionispora</taxon>
    </lineage>
</organism>
<name>A0A1H8XR64_9FIRM</name>
<dbReference type="PANTHER" id="PTHR32347">
    <property type="entry name" value="EFFLUX SYSTEM COMPONENT YKNX-RELATED"/>
    <property type="match status" value="1"/>
</dbReference>
<evidence type="ECO:0000256" key="2">
    <source>
        <dbReference type="ARBA" id="ARBA00023054"/>
    </source>
</evidence>
<dbReference type="InterPro" id="IPR050465">
    <property type="entry name" value="UPF0194_transport"/>
</dbReference>
<gene>
    <name evidence="4" type="ORF">SAMN04490178_1285</name>
</gene>